<dbReference type="InterPro" id="IPR036005">
    <property type="entry name" value="Creatinase/aminopeptidase-like"/>
</dbReference>
<keyword evidence="10" id="KW-1185">Reference proteome</keyword>
<feature type="binding site" evidence="6">
    <location>
        <position position="173"/>
    </location>
    <ligand>
        <name>a divalent metal cation</name>
        <dbReference type="ChEBI" id="CHEBI:60240"/>
        <label>2</label>
        <note>catalytic</note>
    </ligand>
</feature>
<comment type="cofactor">
    <cofactor evidence="6">
        <name>Co(2+)</name>
        <dbReference type="ChEBI" id="CHEBI:48828"/>
    </cofactor>
    <cofactor evidence="6">
        <name>Zn(2+)</name>
        <dbReference type="ChEBI" id="CHEBI:29105"/>
    </cofactor>
    <cofactor evidence="6">
        <name>Mn(2+)</name>
        <dbReference type="ChEBI" id="CHEBI:29035"/>
    </cofactor>
    <cofactor evidence="6">
        <name>Fe(2+)</name>
        <dbReference type="ChEBI" id="CHEBI:29033"/>
    </cofactor>
    <text evidence="6">Binds 2 divalent metal cations per subunit. Has a high-affinity and a low affinity metal-binding site. The true nature of the physiological cofactor is under debate. The enzyme is active with cobalt, zinc, manganese or divalent iron ions. Most likely, methionine aminopeptidases function as mononuclear Fe(2+)-metalloproteases under physiological conditions, and the catalytically relevant metal-binding site has been assigned to the histidine-containing high-affinity site.</text>
</comment>
<feature type="binding site" evidence="6">
    <location>
        <position position="180"/>
    </location>
    <ligand>
        <name>substrate</name>
    </ligand>
</feature>
<evidence type="ECO:0000313" key="9">
    <source>
        <dbReference type="EMBL" id="SHG66530.1"/>
    </source>
</evidence>
<organism evidence="9 10">
    <name type="scientific">Fodinibius roseus</name>
    <dbReference type="NCBI Taxonomy" id="1194090"/>
    <lineage>
        <taxon>Bacteria</taxon>
        <taxon>Pseudomonadati</taxon>
        <taxon>Balneolota</taxon>
        <taxon>Balneolia</taxon>
        <taxon>Balneolales</taxon>
        <taxon>Balneolaceae</taxon>
        <taxon>Fodinibius</taxon>
    </lineage>
</organism>
<feature type="binding site" evidence="6">
    <location>
        <position position="99"/>
    </location>
    <ligand>
        <name>a divalent metal cation</name>
        <dbReference type="ChEBI" id="CHEBI:60240"/>
        <label>1</label>
    </ligand>
</feature>
<dbReference type="STRING" id="1194090.SAMN05443144_14323"/>
<feature type="binding site" evidence="6">
    <location>
        <position position="110"/>
    </location>
    <ligand>
        <name>a divalent metal cation</name>
        <dbReference type="ChEBI" id="CHEBI:60240"/>
        <label>1</label>
    </ligand>
</feature>
<dbReference type="SUPFAM" id="SSF55920">
    <property type="entry name" value="Creatinase/aminopeptidase"/>
    <property type="match status" value="1"/>
</dbReference>
<evidence type="ECO:0000313" key="10">
    <source>
        <dbReference type="Proteomes" id="UP000184041"/>
    </source>
</evidence>
<dbReference type="PANTHER" id="PTHR43330:SF27">
    <property type="entry name" value="METHIONINE AMINOPEPTIDASE"/>
    <property type="match status" value="1"/>
</dbReference>
<dbReference type="RefSeq" id="WP_073068620.1">
    <property type="nucleotide sequence ID" value="NZ_FQUS01000043.1"/>
</dbReference>
<gene>
    <name evidence="6" type="primary">map</name>
    <name evidence="9" type="ORF">SAMN05443144_14323</name>
</gene>
<dbReference type="Gene3D" id="3.90.230.10">
    <property type="entry name" value="Creatinase/methionine aminopeptidase superfamily"/>
    <property type="match status" value="1"/>
</dbReference>
<dbReference type="GO" id="GO:0070006">
    <property type="term" value="F:metalloaminopeptidase activity"/>
    <property type="evidence" value="ECO:0007669"/>
    <property type="project" value="UniProtKB-UniRule"/>
</dbReference>
<comment type="function">
    <text evidence="1 6">Removes the N-terminal methionine from nascent proteins. The N-terminal methionine is often cleaved when the second residue in the primary sequence is small and uncharged (Met-Ala-, Cys, Gly, Pro, Ser, Thr, or Val). Requires deformylation of the N(alpha)-formylated initiator methionine before it can be hydrolyzed.</text>
</comment>
<dbReference type="GO" id="GO:0006508">
    <property type="term" value="P:proteolysis"/>
    <property type="evidence" value="ECO:0007669"/>
    <property type="project" value="UniProtKB-KW"/>
</dbReference>
<keyword evidence="5 6" id="KW-0378">Hydrolase</keyword>
<dbReference type="InterPro" id="IPR002467">
    <property type="entry name" value="Pept_M24A_MAP1"/>
</dbReference>
<dbReference type="PRINTS" id="PR00599">
    <property type="entry name" value="MAPEPTIDASE"/>
</dbReference>
<dbReference type="InterPro" id="IPR001714">
    <property type="entry name" value="Pept_M24_MAP"/>
</dbReference>
<proteinExistence type="inferred from homology"/>
<keyword evidence="4 6" id="KW-0479">Metal-binding</keyword>
<protein>
    <recommendedName>
        <fullName evidence="6 7">Methionine aminopeptidase</fullName>
        <shortName evidence="6">MAP</shortName>
        <shortName evidence="6">MetAP</shortName>
        <ecNumber evidence="6 7">3.4.11.18</ecNumber>
    </recommendedName>
    <alternativeName>
        <fullName evidence="6">Peptidase M</fullName>
    </alternativeName>
</protein>
<dbReference type="EC" id="3.4.11.18" evidence="6 7"/>
<sequence length="271" mass="29709">MIFLKSESEIEKMRTSAQLVSRTLAEVAKHIEPGVTTAKLDRVADDFIGKHNARPAFKGYGPKGNEFPGTLCISVNEEVVHGIPSEKRKLNEGDIVSIDCGVEKNGYYGDHAYTFAVGECETETIQLLRTTLESLYKGIDQAIHGNKIGDIAYAVQTHCEAEGYGVVRDLVGHGLGKSLHEDPSVPNFGKPGRGSRLRSGMTLAVEPMITMGSYEVQTLEDGWTVVTADKQKAAHFEHDIVVREGKAEILSTFDYIREITKNRINADISDG</sequence>
<evidence type="ECO:0000256" key="3">
    <source>
        <dbReference type="ARBA" id="ARBA00022670"/>
    </source>
</evidence>
<dbReference type="PANTHER" id="PTHR43330">
    <property type="entry name" value="METHIONINE AMINOPEPTIDASE"/>
    <property type="match status" value="1"/>
</dbReference>
<dbReference type="Pfam" id="PF00557">
    <property type="entry name" value="Peptidase_M24"/>
    <property type="match status" value="1"/>
</dbReference>
<reference evidence="9 10" key="1">
    <citation type="submission" date="2016-11" db="EMBL/GenBank/DDBJ databases">
        <authorList>
            <person name="Jaros S."/>
            <person name="Januszkiewicz K."/>
            <person name="Wedrychowicz H."/>
        </authorList>
    </citation>
    <scope>NUCLEOTIDE SEQUENCE [LARGE SCALE GENOMIC DNA]</scope>
    <source>
        <strain evidence="9 10">DSM 21986</strain>
    </source>
</reference>
<evidence type="ECO:0000256" key="7">
    <source>
        <dbReference type="RuleBase" id="RU003653"/>
    </source>
</evidence>
<feature type="binding site" evidence="6">
    <location>
        <position position="237"/>
    </location>
    <ligand>
        <name>a divalent metal cation</name>
        <dbReference type="ChEBI" id="CHEBI:60240"/>
        <label>1</label>
    </ligand>
</feature>
<feature type="binding site" evidence="6">
    <location>
        <position position="237"/>
    </location>
    <ligand>
        <name>a divalent metal cation</name>
        <dbReference type="ChEBI" id="CHEBI:60240"/>
        <label>2</label>
        <note>catalytic</note>
    </ligand>
</feature>
<dbReference type="NCBIfam" id="TIGR00500">
    <property type="entry name" value="met_pdase_I"/>
    <property type="match status" value="1"/>
</dbReference>
<comment type="subunit">
    <text evidence="6">Monomer.</text>
</comment>
<evidence type="ECO:0000259" key="8">
    <source>
        <dbReference type="Pfam" id="PF00557"/>
    </source>
</evidence>
<evidence type="ECO:0000256" key="2">
    <source>
        <dbReference type="ARBA" id="ARBA00022438"/>
    </source>
</evidence>
<feature type="domain" description="Peptidase M24" evidence="8">
    <location>
        <begin position="11"/>
        <end position="244"/>
    </location>
</feature>
<dbReference type="GO" id="GO:0046872">
    <property type="term" value="F:metal ion binding"/>
    <property type="evidence" value="ECO:0007669"/>
    <property type="project" value="UniProtKB-UniRule"/>
</dbReference>
<accession>A0A1M5LNQ3</accession>
<dbReference type="OrthoDB" id="9802055at2"/>
<evidence type="ECO:0000256" key="5">
    <source>
        <dbReference type="ARBA" id="ARBA00022801"/>
    </source>
</evidence>
<feature type="binding site" evidence="6">
    <location>
        <position position="206"/>
    </location>
    <ligand>
        <name>a divalent metal cation</name>
        <dbReference type="ChEBI" id="CHEBI:60240"/>
        <label>2</label>
        <note>catalytic</note>
    </ligand>
</feature>
<dbReference type="Proteomes" id="UP000184041">
    <property type="component" value="Unassembled WGS sequence"/>
</dbReference>
<comment type="catalytic activity">
    <reaction evidence="6 7">
        <text>Release of N-terminal amino acids, preferentially methionine, from peptides and arylamides.</text>
        <dbReference type="EC" id="3.4.11.18"/>
    </reaction>
</comment>
<feature type="binding site" evidence="6">
    <location>
        <position position="81"/>
    </location>
    <ligand>
        <name>substrate</name>
    </ligand>
</feature>
<dbReference type="HAMAP" id="MF_01974">
    <property type="entry name" value="MetAP_1"/>
    <property type="match status" value="1"/>
</dbReference>
<evidence type="ECO:0000256" key="1">
    <source>
        <dbReference type="ARBA" id="ARBA00002521"/>
    </source>
</evidence>
<dbReference type="GO" id="GO:0005829">
    <property type="term" value="C:cytosol"/>
    <property type="evidence" value="ECO:0007669"/>
    <property type="project" value="TreeGrafter"/>
</dbReference>
<dbReference type="EMBL" id="FQUS01000043">
    <property type="protein sequence ID" value="SHG66530.1"/>
    <property type="molecule type" value="Genomic_DNA"/>
</dbReference>
<dbReference type="GO" id="GO:0004239">
    <property type="term" value="F:initiator methionyl aminopeptidase activity"/>
    <property type="evidence" value="ECO:0007669"/>
    <property type="project" value="UniProtKB-UniRule"/>
</dbReference>
<keyword evidence="2 6" id="KW-0031">Aminopeptidase</keyword>
<feature type="binding site" evidence="6">
    <location>
        <position position="110"/>
    </location>
    <ligand>
        <name>a divalent metal cation</name>
        <dbReference type="ChEBI" id="CHEBI:60240"/>
        <label>2</label>
        <note>catalytic</note>
    </ligand>
</feature>
<keyword evidence="3 6" id="KW-0645">Protease</keyword>
<evidence type="ECO:0000256" key="6">
    <source>
        <dbReference type="HAMAP-Rule" id="MF_01974"/>
    </source>
</evidence>
<dbReference type="InterPro" id="IPR000994">
    <property type="entry name" value="Pept_M24"/>
</dbReference>
<dbReference type="AlphaFoldDB" id="A0A1M5LNQ3"/>
<comment type="similarity">
    <text evidence="6">Belongs to the peptidase M24A family. Methionine aminopeptidase type 1 subfamily.</text>
</comment>
<dbReference type="CDD" id="cd01086">
    <property type="entry name" value="MetAP1"/>
    <property type="match status" value="1"/>
</dbReference>
<evidence type="ECO:0000256" key="4">
    <source>
        <dbReference type="ARBA" id="ARBA00022723"/>
    </source>
</evidence>
<name>A0A1M5LNQ3_9BACT</name>